<evidence type="ECO:0000256" key="3">
    <source>
        <dbReference type="ARBA" id="ARBA00023015"/>
    </source>
</evidence>
<feature type="domain" description="Response regulatory" evidence="8">
    <location>
        <begin position="6"/>
        <end position="120"/>
    </location>
</feature>
<evidence type="ECO:0000259" key="8">
    <source>
        <dbReference type="PROSITE" id="PS50110"/>
    </source>
</evidence>
<evidence type="ECO:0000256" key="1">
    <source>
        <dbReference type="ARBA" id="ARBA00022553"/>
    </source>
</evidence>
<dbReference type="PANTHER" id="PTHR48111:SF40">
    <property type="entry name" value="PHOSPHATE REGULON TRANSCRIPTIONAL REGULATORY PROTEIN PHOB"/>
    <property type="match status" value="1"/>
</dbReference>
<dbReference type="GO" id="GO:0032993">
    <property type="term" value="C:protein-DNA complex"/>
    <property type="evidence" value="ECO:0007669"/>
    <property type="project" value="TreeGrafter"/>
</dbReference>
<feature type="modified residue" description="4-aspartylphosphate" evidence="6">
    <location>
        <position position="55"/>
    </location>
</feature>
<proteinExistence type="predicted"/>
<dbReference type="GO" id="GO:0006355">
    <property type="term" value="P:regulation of DNA-templated transcription"/>
    <property type="evidence" value="ECO:0007669"/>
    <property type="project" value="InterPro"/>
</dbReference>
<dbReference type="SUPFAM" id="SSF46894">
    <property type="entry name" value="C-terminal effector domain of the bipartite response regulators"/>
    <property type="match status" value="1"/>
</dbReference>
<keyword evidence="2" id="KW-0902">Two-component regulatory system</keyword>
<dbReference type="Pfam" id="PF00072">
    <property type="entry name" value="Response_reg"/>
    <property type="match status" value="1"/>
</dbReference>
<dbReference type="Gene3D" id="3.40.50.2300">
    <property type="match status" value="1"/>
</dbReference>
<dbReference type="SMART" id="SM00448">
    <property type="entry name" value="REC"/>
    <property type="match status" value="1"/>
</dbReference>
<dbReference type="Pfam" id="PF00486">
    <property type="entry name" value="Trans_reg_C"/>
    <property type="match status" value="1"/>
</dbReference>
<dbReference type="SMART" id="SM00862">
    <property type="entry name" value="Trans_reg_C"/>
    <property type="match status" value="1"/>
</dbReference>
<sequence length="227" mass="26370">MKKNYRLLLAEDEPSLGLILKESIESRGFQVDHCEDGEKAWLSYQQKDYDLLILDVMMPKLDGFSLAKKVRNSDSYIPIIFLTAKSTTEDVIEGFEKGGNDYVKKPFSMEELIVRVKALLERKSNPIHQEWTPVGKYNFHPGKQLLKFEQEELYLTSKESEVLKELILHQNELTDRSLILEKLWGSADFFNARSMDVYISKLRKKLEKDPDLQILNIRGYGYKLVCG</sequence>
<reference evidence="10" key="1">
    <citation type="submission" date="2023-08" db="EMBL/GenBank/DDBJ databases">
        <title>Comparative genomics and taxonomic characterization of three novel marine species of genus Marivirga.</title>
        <authorList>
            <person name="Muhammad N."/>
            <person name="Kim S.-G."/>
        </authorList>
    </citation>
    <scope>NUCLEOTIDE SEQUENCE [LARGE SCALE GENOMIC DNA]</scope>
    <source>
        <strain evidence="10">ABR2-2</strain>
    </source>
</reference>
<keyword evidence="5" id="KW-0804">Transcription</keyword>
<dbReference type="Proteomes" id="UP001244443">
    <property type="component" value="Chromosome"/>
</dbReference>
<dbReference type="InterPro" id="IPR011006">
    <property type="entry name" value="CheY-like_superfamily"/>
</dbReference>
<evidence type="ECO:0000256" key="7">
    <source>
        <dbReference type="PROSITE-ProRule" id="PRU01091"/>
    </source>
</evidence>
<dbReference type="Gene3D" id="1.10.10.10">
    <property type="entry name" value="Winged helix-like DNA-binding domain superfamily/Winged helix DNA-binding domain"/>
    <property type="match status" value="1"/>
</dbReference>
<dbReference type="CDD" id="cd17574">
    <property type="entry name" value="REC_OmpR"/>
    <property type="match status" value="1"/>
</dbReference>
<dbReference type="PROSITE" id="PS51755">
    <property type="entry name" value="OMPR_PHOB"/>
    <property type="match status" value="1"/>
</dbReference>
<evidence type="ECO:0000256" key="4">
    <source>
        <dbReference type="ARBA" id="ARBA00023125"/>
    </source>
</evidence>
<evidence type="ECO:0000259" key="9">
    <source>
        <dbReference type="PROSITE" id="PS51755"/>
    </source>
</evidence>
<evidence type="ECO:0000313" key="11">
    <source>
        <dbReference type="Proteomes" id="UP001244443"/>
    </source>
</evidence>
<dbReference type="InterPro" id="IPR016032">
    <property type="entry name" value="Sig_transdc_resp-reg_C-effctor"/>
</dbReference>
<dbReference type="InterPro" id="IPR001867">
    <property type="entry name" value="OmpR/PhoB-type_DNA-bd"/>
</dbReference>
<dbReference type="FunFam" id="3.40.50.2300:FF:000002">
    <property type="entry name" value="DNA-binding response regulator PhoP"/>
    <property type="match status" value="1"/>
</dbReference>
<evidence type="ECO:0000256" key="6">
    <source>
        <dbReference type="PROSITE-ProRule" id="PRU00169"/>
    </source>
</evidence>
<organism evidence="10 11">
    <name type="scientific">Marivirga arenosa</name>
    <dbReference type="NCBI Taxonomy" id="3059076"/>
    <lineage>
        <taxon>Bacteria</taxon>
        <taxon>Pseudomonadati</taxon>
        <taxon>Bacteroidota</taxon>
        <taxon>Cytophagia</taxon>
        <taxon>Cytophagales</taxon>
        <taxon>Marivirgaceae</taxon>
        <taxon>Marivirga</taxon>
    </lineage>
</organism>
<dbReference type="PROSITE" id="PS50110">
    <property type="entry name" value="RESPONSE_REGULATORY"/>
    <property type="match status" value="1"/>
</dbReference>
<dbReference type="CDD" id="cd00383">
    <property type="entry name" value="trans_reg_C"/>
    <property type="match status" value="1"/>
</dbReference>
<keyword evidence="1 6" id="KW-0597">Phosphoprotein</keyword>
<keyword evidence="4 7" id="KW-0238">DNA-binding</keyword>
<name>A0AA51N7P1_9BACT</name>
<accession>A0AA51N7P1</accession>
<dbReference type="AlphaFoldDB" id="A0AA51N7P1"/>
<protein>
    <submittedName>
        <fullName evidence="10">Response regulator transcription factor</fullName>
    </submittedName>
</protein>
<dbReference type="InterPro" id="IPR039420">
    <property type="entry name" value="WalR-like"/>
</dbReference>
<evidence type="ECO:0000256" key="2">
    <source>
        <dbReference type="ARBA" id="ARBA00023012"/>
    </source>
</evidence>
<dbReference type="RefSeq" id="WP_308357619.1">
    <property type="nucleotide sequence ID" value="NZ_CP129970.2"/>
</dbReference>
<dbReference type="EMBL" id="CP129970">
    <property type="protein sequence ID" value="WMN07469.1"/>
    <property type="molecule type" value="Genomic_DNA"/>
</dbReference>
<keyword evidence="11" id="KW-1185">Reference proteome</keyword>
<dbReference type="PANTHER" id="PTHR48111">
    <property type="entry name" value="REGULATOR OF RPOS"/>
    <property type="match status" value="1"/>
</dbReference>
<feature type="DNA-binding region" description="OmpR/PhoB-type" evidence="7">
    <location>
        <begin position="129"/>
        <end position="226"/>
    </location>
</feature>
<evidence type="ECO:0000313" key="10">
    <source>
        <dbReference type="EMBL" id="WMN07469.1"/>
    </source>
</evidence>
<dbReference type="GO" id="GO:0005829">
    <property type="term" value="C:cytosol"/>
    <property type="evidence" value="ECO:0007669"/>
    <property type="project" value="TreeGrafter"/>
</dbReference>
<keyword evidence="3" id="KW-0805">Transcription regulation</keyword>
<dbReference type="InterPro" id="IPR036388">
    <property type="entry name" value="WH-like_DNA-bd_sf"/>
</dbReference>
<gene>
    <name evidence="10" type="ORF">QYS48_28850</name>
</gene>
<dbReference type="GO" id="GO:0000976">
    <property type="term" value="F:transcription cis-regulatory region binding"/>
    <property type="evidence" value="ECO:0007669"/>
    <property type="project" value="TreeGrafter"/>
</dbReference>
<dbReference type="GO" id="GO:0000156">
    <property type="term" value="F:phosphorelay response regulator activity"/>
    <property type="evidence" value="ECO:0007669"/>
    <property type="project" value="TreeGrafter"/>
</dbReference>
<evidence type="ECO:0000256" key="5">
    <source>
        <dbReference type="ARBA" id="ARBA00023163"/>
    </source>
</evidence>
<dbReference type="Gene3D" id="6.10.250.690">
    <property type="match status" value="1"/>
</dbReference>
<feature type="domain" description="OmpR/PhoB-type" evidence="9">
    <location>
        <begin position="129"/>
        <end position="226"/>
    </location>
</feature>
<dbReference type="SUPFAM" id="SSF52172">
    <property type="entry name" value="CheY-like"/>
    <property type="match status" value="1"/>
</dbReference>
<dbReference type="InterPro" id="IPR001789">
    <property type="entry name" value="Sig_transdc_resp-reg_receiver"/>
</dbReference>